<sequence length="90" mass="9654">MIKIAVLFMVLGMALAGDLLFGNNLALPLHPVRSLGYYGYPIRTVVQPVISSGFRDISSGFRDVSAGYRDISSGYAGSLGLTSPFYGTLY</sequence>
<proteinExistence type="predicted"/>
<feature type="chain" id="PRO_5001829708" evidence="1">
    <location>
        <begin position="17"/>
        <end position="90"/>
    </location>
</feature>
<organism evidence="2 3">
    <name type="scientific">Stegodyphus mimosarum</name>
    <name type="common">African social velvet spider</name>
    <dbReference type="NCBI Taxonomy" id="407821"/>
    <lineage>
        <taxon>Eukaryota</taxon>
        <taxon>Metazoa</taxon>
        <taxon>Ecdysozoa</taxon>
        <taxon>Arthropoda</taxon>
        <taxon>Chelicerata</taxon>
        <taxon>Arachnida</taxon>
        <taxon>Araneae</taxon>
        <taxon>Araneomorphae</taxon>
        <taxon>Entelegynae</taxon>
        <taxon>Eresoidea</taxon>
        <taxon>Eresidae</taxon>
        <taxon>Stegodyphus</taxon>
    </lineage>
</organism>
<evidence type="ECO:0000313" key="3">
    <source>
        <dbReference type="Proteomes" id="UP000054359"/>
    </source>
</evidence>
<gene>
    <name evidence="2" type="ORF">X975_03959</name>
</gene>
<keyword evidence="3" id="KW-1185">Reference proteome</keyword>
<evidence type="ECO:0000256" key="1">
    <source>
        <dbReference type="SAM" id="SignalP"/>
    </source>
</evidence>
<dbReference type="Proteomes" id="UP000054359">
    <property type="component" value="Unassembled WGS sequence"/>
</dbReference>
<feature type="non-terminal residue" evidence="2">
    <location>
        <position position="90"/>
    </location>
</feature>
<reference evidence="2 3" key="1">
    <citation type="submission" date="2013-11" db="EMBL/GenBank/DDBJ databases">
        <title>Genome sequencing of Stegodyphus mimosarum.</title>
        <authorList>
            <person name="Bechsgaard J."/>
        </authorList>
    </citation>
    <scope>NUCLEOTIDE SEQUENCE [LARGE SCALE GENOMIC DNA]</scope>
</reference>
<dbReference type="AlphaFoldDB" id="A0A087TJ76"/>
<feature type="signal peptide" evidence="1">
    <location>
        <begin position="1"/>
        <end position="16"/>
    </location>
</feature>
<keyword evidence="1" id="KW-0732">Signal</keyword>
<dbReference type="EMBL" id="KK115464">
    <property type="protein sequence ID" value="KFM65165.1"/>
    <property type="molecule type" value="Genomic_DNA"/>
</dbReference>
<protein>
    <submittedName>
        <fullName evidence="2">Uncharacterized protein</fullName>
    </submittedName>
</protein>
<accession>A0A087TJ76</accession>
<evidence type="ECO:0000313" key="2">
    <source>
        <dbReference type="EMBL" id="KFM65165.1"/>
    </source>
</evidence>
<name>A0A087TJ76_STEMI</name>